<protein>
    <recommendedName>
        <fullName evidence="3">Phage tail protein</fullName>
    </recommendedName>
</protein>
<sequence length="147" mass="16304">MANADHLVNNFGVMTGWNNVTVNLLGRDVVGITSLTYKDNHEKVNAYGAGRMPVGRGYKKYSAEASLTLYKEEVDALKAALVPGARIQDIAMFDITVEYARPSGYIQRDRVYNAEFTNDGVEITNEDGTISIQYTLIITHIGWDIVI</sequence>
<dbReference type="Proteomes" id="UP000319499">
    <property type="component" value="Unassembled WGS sequence"/>
</dbReference>
<comment type="caution">
    <text evidence="1">The sequence shown here is derived from an EMBL/GenBank/DDBJ whole genome shotgun (WGS) entry which is preliminary data.</text>
</comment>
<accession>A0A563DK99</accession>
<name>A0A563DK99_9FLAO</name>
<gene>
    <name evidence="1" type="ORF">ETU09_00495</name>
</gene>
<organism evidence="1 2">
    <name type="scientific">Apibacter muscae</name>
    <dbReference type="NCBI Taxonomy" id="2509004"/>
    <lineage>
        <taxon>Bacteria</taxon>
        <taxon>Pseudomonadati</taxon>
        <taxon>Bacteroidota</taxon>
        <taxon>Flavobacteriia</taxon>
        <taxon>Flavobacteriales</taxon>
        <taxon>Weeksellaceae</taxon>
        <taxon>Apibacter</taxon>
    </lineage>
</organism>
<evidence type="ECO:0000313" key="2">
    <source>
        <dbReference type="Proteomes" id="UP000319499"/>
    </source>
</evidence>
<dbReference type="OrthoDB" id="880361at2"/>
<evidence type="ECO:0000313" key="1">
    <source>
        <dbReference type="EMBL" id="TWP30512.1"/>
    </source>
</evidence>
<evidence type="ECO:0008006" key="3">
    <source>
        <dbReference type="Google" id="ProtNLM"/>
    </source>
</evidence>
<keyword evidence="2" id="KW-1185">Reference proteome</keyword>
<dbReference type="EMBL" id="SELH01000011">
    <property type="protein sequence ID" value="TWP30512.1"/>
    <property type="molecule type" value="Genomic_DNA"/>
</dbReference>
<dbReference type="AlphaFoldDB" id="A0A563DK99"/>
<proteinExistence type="predicted"/>
<reference evidence="1 2" key="1">
    <citation type="submission" date="2019-02" db="EMBL/GenBank/DDBJ databases">
        <title>Apibacter muscae sp. nov.: a novel member of the house fly microbiota.</title>
        <authorList>
            <person name="Park R."/>
        </authorList>
    </citation>
    <scope>NUCLEOTIDE SEQUENCE [LARGE SCALE GENOMIC DNA]</scope>
    <source>
        <strain evidence="1 2">AL1</strain>
    </source>
</reference>